<evidence type="ECO:0000313" key="3">
    <source>
        <dbReference type="EMBL" id="ABO95748.1"/>
    </source>
</evidence>
<dbReference type="Proteomes" id="UP000001568">
    <property type="component" value="Chromosome 4"/>
</dbReference>
<dbReference type="SUPFAM" id="SSF52833">
    <property type="entry name" value="Thioredoxin-like"/>
    <property type="match status" value="1"/>
</dbReference>
<dbReference type="RefSeq" id="XP_001417455.1">
    <property type="nucleotide sequence ID" value="XM_001417418.1"/>
</dbReference>
<proteinExistence type="inferred from homology"/>
<gene>
    <name evidence="3" type="ORF">OSTLU_31063</name>
</gene>
<dbReference type="HOGENOM" id="CLU_2531562_0_0_1"/>
<dbReference type="InterPro" id="IPR014912">
    <property type="entry name" value="Sep15_SelM_dom"/>
</dbReference>
<dbReference type="InterPro" id="IPR038219">
    <property type="entry name" value="Sep15/SelM_sf"/>
</dbReference>
<reference evidence="3 4" key="1">
    <citation type="journal article" date="2007" name="Proc. Natl. Acad. Sci. U.S.A.">
        <title>The tiny eukaryote Ostreococcus provides genomic insights into the paradox of plankton speciation.</title>
        <authorList>
            <person name="Palenik B."/>
            <person name="Grimwood J."/>
            <person name="Aerts A."/>
            <person name="Rouze P."/>
            <person name="Salamov A."/>
            <person name="Putnam N."/>
            <person name="Dupont C."/>
            <person name="Jorgensen R."/>
            <person name="Derelle E."/>
            <person name="Rombauts S."/>
            <person name="Zhou K."/>
            <person name="Otillar R."/>
            <person name="Merchant S.S."/>
            <person name="Podell S."/>
            <person name="Gaasterland T."/>
            <person name="Napoli C."/>
            <person name="Gendler K."/>
            <person name="Manuell A."/>
            <person name="Tai V."/>
            <person name="Vallon O."/>
            <person name="Piganeau G."/>
            <person name="Jancek S."/>
            <person name="Heijde M."/>
            <person name="Jabbari K."/>
            <person name="Bowler C."/>
            <person name="Lohr M."/>
            <person name="Robbens S."/>
            <person name="Werner G."/>
            <person name="Dubchak I."/>
            <person name="Pazour G.J."/>
            <person name="Ren Q."/>
            <person name="Paulsen I."/>
            <person name="Delwiche C."/>
            <person name="Schmutz J."/>
            <person name="Rokhsar D."/>
            <person name="Van de Peer Y."/>
            <person name="Moreau H."/>
            <person name="Grigoriev I.V."/>
        </authorList>
    </citation>
    <scope>NUCLEOTIDE SEQUENCE [LARGE SCALE GENOMIC DNA]</scope>
    <source>
        <strain evidence="3 4">CCE9901</strain>
    </source>
</reference>
<dbReference type="Gramene" id="ABO95748">
    <property type="protein sequence ID" value="ABO95748"/>
    <property type="gene ID" value="OSTLU_31063"/>
</dbReference>
<dbReference type="KEGG" id="olu:OSTLU_31063"/>
<sequence length="84" mass="9757">MRHRASRIKTFLKEVVEVGGYGERVGVTWTPGHPPSLHMQDERGNNVETAKLTSEWTVERVETYLNERGFYRPGQERETARVEL</sequence>
<comment type="similarity">
    <text evidence="1">Belongs to the selenoprotein M/F family.</text>
</comment>
<dbReference type="Pfam" id="PF08806">
    <property type="entry name" value="Sep15_SelM"/>
    <property type="match status" value="1"/>
</dbReference>
<dbReference type="GeneID" id="5001203"/>
<dbReference type="AlphaFoldDB" id="A4RVQ8"/>
<accession>A4RVQ8</accession>
<name>A4RVQ8_OSTLU</name>
<dbReference type="InterPro" id="IPR036249">
    <property type="entry name" value="Thioredoxin-like_sf"/>
</dbReference>
<dbReference type="EMBL" id="CP000584">
    <property type="protein sequence ID" value="ABO95748.1"/>
    <property type="molecule type" value="Genomic_DNA"/>
</dbReference>
<evidence type="ECO:0000313" key="4">
    <source>
        <dbReference type="Proteomes" id="UP000001568"/>
    </source>
</evidence>
<dbReference type="Gene3D" id="3.40.30.50">
    <property type="entry name" value="Sep15/SelM thioredoxin-like domain, active-site redox motif"/>
    <property type="match status" value="1"/>
</dbReference>
<feature type="domain" description="Selenoprotein F/M" evidence="2">
    <location>
        <begin position="7"/>
        <end position="70"/>
    </location>
</feature>
<organism evidence="3 4">
    <name type="scientific">Ostreococcus lucimarinus (strain CCE9901)</name>
    <dbReference type="NCBI Taxonomy" id="436017"/>
    <lineage>
        <taxon>Eukaryota</taxon>
        <taxon>Viridiplantae</taxon>
        <taxon>Chlorophyta</taxon>
        <taxon>Mamiellophyceae</taxon>
        <taxon>Mamiellales</taxon>
        <taxon>Bathycoccaceae</taxon>
        <taxon>Ostreococcus</taxon>
    </lineage>
</organism>
<evidence type="ECO:0000259" key="2">
    <source>
        <dbReference type="Pfam" id="PF08806"/>
    </source>
</evidence>
<keyword evidence="4" id="KW-1185">Reference proteome</keyword>
<evidence type="ECO:0000256" key="1">
    <source>
        <dbReference type="ARBA" id="ARBA00005742"/>
    </source>
</evidence>
<protein>
    <recommendedName>
        <fullName evidence="2">Selenoprotein F/M domain-containing protein</fullName>
    </recommendedName>
</protein>